<reference evidence="3 4" key="1">
    <citation type="submission" date="2018-10" db="EMBL/GenBank/DDBJ databases">
        <title>Fifty Aureobasidium pullulans genomes reveal a recombining polyextremotolerant generalist.</title>
        <authorList>
            <person name="Gostincar C."/>
            <person name="Turk M."/>
            <person name="Zajc J."/>
            <person name="Gunde-Cimerman N."/>
        </authorList>
    </citation>
    <scope>NUCLEOTIDE SEQUENCE [LARGE SCALE GENOMIC DNA]</scope>
    <source>
        <strain evidence="3 4">EXF-11013</strain>
    </source>
</reference>
<name>A0A4S8XAA0_AURPU</name>
<accession>A0A4S8XAA0</accession>
<dbReference type="AlphaFoldDB" id="A0A4S8XAA0"/>
<feature type="domain" description="PD-(D/E)XK nuclease-like" evidence="2">
    <location>
        <begin position="198"/>
        <end position="355"/>
    </location>
</feature>
<dbReference type="Proteomes" id="UP000310687">
    <property type="component" value="Unassembled WGS sequence"/>
</dbReference>
<evidence type="ECO:0000259" key="2">
    <source>
        <dbReference type="Pfam" id="PF20516"/>
    </source>
</evidence>
<evidence type="ECO:0000256" key="1">
    <source>
        <dbReference type="SAM" id="MobiDB-lite"/>
    </source>
</evidence>
<proteinExistence type="predicted"/>
<dbReference type="Pfam" id="PF20516">
    <property type="entry name" value="PDDEXK_12"/>
    <property type="match status" value="1"/>
</dbReference>
<protein>
    <recommendedName>
        <fullName evidence="2">PD-(D/E)XK nuclease-like domain-containing protein</fullName>
    </recommendedName>
</protein>
<gene>
    <name evidence="3" type="ORF">D6D22_08055</name>
</gene>
<evidence type="ECO:0000313" key="3">
    <source>
        <dbReference type="EMBL" id="THW35588.1"/>
    </source>
</evidence>
<sequence>MVIPAHPVSPVHPPSIRPSSMRPPPILSPSIRPPSIRPPSIHVPSNVLPPTSQSGTASIRSDSASSSAVTSSRAKRIKISDLPKTTTIKLFSDAEFKDAPLHFEKLVDGILEFKRGVKTISEDNKAELNGVAVRADSMKLNDPDLYYQASDTDRCSLGSSPPVNQVTRARSSLELRSALPTRDYGPFDLRPYVRDQLQQHITPRFITQTGKSVDFAITLEPDSAMDTALSEVPDRSWNHSQDEILRSEPICVNVETKSDSGNMTEAEIQLGIWVSAQYLKLKELLTHNSKPLTLPWLPLLIVNGELWYLLVASHSNGITTIWSKHLIADSSELTGIYTIISVLQLLFQWANKEYRPWFKDNAVMP</sequence>
<feature type="compositionally biased region" description="Pro residues" evidence="1">
    <location>
        <begin position="10"/>
        <end position="37"/>
    </location>
</feature>
<feature type="compositionally biased region" description="Low complexity" evidence="1">
    <location>
        <begin position="54"/>
        <end position="72"/>
    </location>
</feature>
<evidence type="ECO:0000313" key="4">
    <source>
        <dbReference type="Proteomes" id="UP000310687"/>
    </source>
</evidence>
<dbReference type="EMBL" id="QZAL01000154">
    <property type="protein sequence ID" value="THW35588.1"/>
    <property type="molecule type" value="Genomic_DNA"/>
</dbReference>
<dbReference type="InterPro" id="IPR046797">
    <property type="entry name" value="PDDEXK_12"/>
</dbReference>
<feature type="region of interest" description="Disordered" evidence="1">
    <location>
        <begin position="1"/>
        <end position="74"/>
    </location>
</feature>
<organism evidence="3 4">
    <name type="scientific">Aureobasidium pullulans</name>
    <name type="common">Black yeast</name>
    <name type="synonym">Pullularia pullulans</name>
    <dbReference type="NCBI Taxonomy" id="5580"/>
    <lineage>
        <taxon>Eukaryota</taxon>
        <taxon>Fungi</taxon>
        <taxon>Dikarya</taxon>
        <taxon>Ascomycota</taxon>
        <taxon>Pezizomycotina</taxon>
        <taxon>Dothideomycetes</taxon>
        <taxon>Dothideomycetidae</taxon>
        <taxon>Dothideales</taxon>
        <taxon>Saccotheciaceae</taxon>
        <taxon>Aureobasidium</taxon>
    </lineage>
</organism>
<comment type="caution">
    <text evidence="3">The sequence shown here is derived from an EMBL/GenBank/DDBJ whole genome shotgun (WGS) entry which is preliminary data.</text>
</comment>